<accession>A0A0L0H5I9</accession>
<dbReference type="Gene3D" id="3.30.300.30">
    <property type="match status" value="1"/>
</dbReference>
<keyword evidence="5" id="KW-0812">Transmembrane</keyword>
<dbReference type="CDD" id="cd05930">
    <property type="entry name" value="A_NRPS"/>
    <property type="match status" value="1"/>
</dbReference>
<feature type="compositionally biased region" description="Polar residues" evidence="4">
    <location>
        <begin position="863"/>
        <end position="873"/>
    </location>
</feature>
<reference evidence="7 8" key="1">
    <citation type="submission" date="2009-08" db="EMBL/GenBank/DDBJ databases">
        <title>The Genome Sequence of Spizellomyces punctatus strain DAOM BR117.</title>
        <authorList>
            <consortium name="The Broad Institute Genome Sequencing Platform"/>
            <person name="Russ C."/>
            <person name="Cuomo C."/>
            <person name="Shea T."/>
            <person name="Young S.K."/>
            <person name="Zeng Q."/>
            <person name="Koehrsen M."/>
            <person name="Haas B."/>
            <person name="Borodovsky M."/>
            <person name="Guigo R."/>
            <person name="Alvarado L."/>
            <person name="Berlin A."/>
            <person name="Bochicchio J."/>
            <person name="Borenstein D."/>
            <person name="Chapman S."/>
            <person name="Chen Z."/>
            <person name="Engels R."/>
            <person name="Freedman E."/>
            <person name="Gellesch M."/>
            <person name="Goldberg J."/>
            <person name="Griggs A."/>
            <person name="Gujja S."/>
            <person name="Heiman D."/>
            <person name="Hepburn T."/>
            <person name="Howarth C."/>
            <person name="Jen D."/>
            <person name="Larson L."/>
            <person name="Lewis B."/>
            <person name="Mehta T."/>
            <person name="Park D."/>
            <person name="Pearson M."/>
            <person name="Roberts A."/>
            <person name="Saif S."/>
            <person name="Shenoy N."/>
            <person name="Sisk P."/>
            <person name="Stolte C."/>
            <person name="Sykes S."/>
            <person name="Thomson T."/>
            <person name="Walk T."/>
            <person name="White J."/>
            <person name="Yandava C."/>
            <person name="Burger G."/>
            <person name="Gray M.W."/>
            <person name="Holland P.W.H."/>
            <person name="King N."/>
            <person name="Lang F.B.F."/>
            <person name="Roger A.J."/>
            <person name="Ruiz-Trillo I."/>
            <person name="Lander E."/>
            <person name="Nusbaum C."/>
        </authorList>
    </citation>
    <scope>NUCLEOTIDE SEQUENCE [LARGE SCALE GENOMIC DNA]</scope>
    <source>
        <strain evidence="7 8">DAOM BR117</strain>
    </source>
</reference>
<feature type="transmembrane region" description="Helical" evidence="5">
    <location>
        <begin position="1433"/>
        <end position="1457"/>
    </location>
</feature>
<dbReference type="PANTHER" id="PTHR45527">
    <property type="entry name" value="NONRIBOSOMAL PEPTIDE SYNTHETASE"/>
    <property type="match status" value="1"/>
</dbReference>
<evidence type="ECO:0000256" key="5">
    <source>
        <dbReference type="SAM" id="Phobius"/>
    </source>
</evidence>
<dbReference type="PANTHER" id="PTHR45527:SF1">
    <property type="entry name" value="FATTY ACID SYNTHASE"/>
    <property type="match status" value="1"/>
</dbReference>
<dbReference type="GO" id="GO:0005737">
    <property type="term" value="C:cytoplasm"/>
    <property type="evidence" value="ECO:0007669"/>
    <property type="project" value="TreeGrafter"/>
</dbReference>
<evidence type="ECO:0000256" key="4">
    <source>
        <dbReference type="SAM" id="MobiDB-lite"/>
    </source>
</evidence>
<evidence type="ECO:0000256" key="2">
    <source>
        <dbReference type="ARBA" id="ARBA00022553"/>
    </source>
</evidence>
<dbReference type="Gene3D" id="3.40.50.1820">
    <property type="entry name" value="alpha/beta hydrolase"/>
    <property type="match status" value="1"/>
</dbReference>
<keyword evidence="3" id="KW-0436">Ligase</keyword>
<evidence type="ECO:0000256" key="1">
    <source>
        <dbReference type="ARBA" id="ARBA00022450"/>
    </source>
</evidence>
<dbReference type="SUPFAM" id="SSF47336">
    <property type="entry name" value="ACP-like"/>
    <property type="match status" value="1"/>
</dbReference>
<feature type="transmembrane region" description="Helical" evidence="5">
    <location>
        <begin position="902"/>
        <end position="931"/>
    </location>
</feature>
<dbReference type="RefSeq" id="XP_016604206.1">
    <property type="nucleotide sequence ID" value="XM_016756704.1"/>
</dbReference>
<dbReference type="InterPro" id="IPR009081">
    <property type="entry name" value="PP-bd_ACP"/>
</dbReference>
<feature type="transmembrane region" description="Helical" evidence="5">
    <location>
        <begin position="987"/>
        <end position="1005"/>
    </location>
</feature>
<dbReference type="InterPro" id="IPR010071">
    <property type="entry name" value="AA_adenyl_dom"/>
</dbReference>
<keyword evidence="2" id="KW-0597">Phosphoprotein</keyword>
<dbReference type="Pfam" id="PF00550">
    <property type="entry name" value="PP-binding"/>
    <property type="match status" value="1"/>
</dbReference>
<dbReference type="InterPro" id="IPR000873">
    <property type="entry name" value="AMP-dep_synth/lig_dom"/>
</dbReference>
<evidence type="ECO:0000313" key="8">
    <source>
        <dbReference type="Proteomes" id="UP000053201"/>
    </source>
</evidence>
<keyword evidence="5" id="KW-1133">Transmembrane helix</keyword>
<evidence type="ECO:0000313" key="7">
    <source>
        <dbReference type="EMBL" id="KNC96166.1"/>
    </source>
</evidence>
<dbReference type="EMBL" id="KQ257471">
    <property type="protein sequence ID" value="KNC96166.1"/>
    <property type="molecule type" value="Genomic_DNA"/>
</dbReference>
<organism evidence="7 8">
    <name type="scientific">Spizellomyces punctatus (strain DAOM BR117)</name>
    <dbReference type="NCBI Taxonomy" id="645134"/>
    <lineage>
        <taxon>Eukaryota</taxon>
        <taxon>Fungi</taxon>
        <taxon>Fungi incertae sedis</taxon>
        <taxon>Chytridiomycota</taxon>
        <taxon>Chytridiomycota incertae sedis</taxon>
        <taxon>Chytridiomycetes</taxon>
        <taxon>Spizellomycetales</taxon>
        <taxon>Spizellomycetaceae</taxon>
        <taxon>Spizellomyces</taxon>
    </lineage>
</organism>
<sequence length="1646" mass="182910">MRLKHQIRVETSADIWQALRDKCEGDLVNVMVGCLVTLLWKYTKVPVHILEVWRKDGRSSRVKFRISPDTTLGEILEISATSLPATDFESLDYVHANDKHSESPEFLETALAGGLKIRFNVSGSLSTSISFNQLLGHREPHTIHIADHWNALLRFIAKNDGWRDTPVKQISIVHGKELDQVMSKWTTNVHGTTLKSYADGPKLLHSHFDASAKRNPRGVALRYIDHDRREELTYRDAAHIIARGVRAILRRFRQSQPLSQEHLGSASMERYVAIFFPRVGMEAYLAMLSILKSGAAYVPIDPAYPPDRVAYIVEDACASLLITTRAMEQMVEESGLLGTGKCTVVFWDELLQEVPVEGTTEEVAISPSAPCYSIYTSGSTGKPKGVIVEHCNASFLVHSESVLFPLNAQDVVLQPFSIAFDASIECIWLAFHNAATLHIPSEVDMKSGPMLADYITEHNISVLSTVPTLLSMIDEDMPTLKLLILGGEACPPALVEMWASRTRLVNTYGPTEATVICTSCDMQPGVPVTIGKPIPNYEIYILDDELLPVPIGIAGEIHVGGDGVTRGYRNRDDLNTEKFIPSPYGPGKLYKTGDLGRWTPEGDIAYLGRADAQVKLRGHRIELGEIESALVRFGHPTVLASCATVQQIEGVDHLIAYIILADLDDEDNASRCDSNSESDTVYAEDVDIQGILGRMRATLPGYMVPTYVEVMNGDFPTLPSGKVDRKKLPVPPPHVIKARSSMSSIRSQRKTLTNQGSFDSMNTLSAESLLVDMFTEEGTTPTERMLRDVWSNILMIEITTPEVDFFALGGHSVLAARLVSELRKSPTVKGVTVRDVYTERTIRGLAARIDTLNGKTEIAVKMKNSNGRQSSQDGSEDASGTDGTVVDMLGSPSDKKELPHVFLPHIVSLILFYVMGHITSFMSLIGYYLFLEFMNPTYFSSRYYVFLVGIALFPVIQFLMFAAAIGLKWLVIGKFRPGKYRLYSFYYWRWWIVSRVTAMVPAAFMRGSPLLRIYLRLLGAKIGRNVHLQSVFVSSFDLITIGDNTSIGSDAHLYGFHVMNGYLHIGRVTIGEGCYVGARSHLEPNTSMGDRAQLGELSCVGMGRHIPSGESWTGSPAEPVDPASILCADMVIPLRKRRSCFGRMFEAIGDFLHALFFVFAYFIMAIMMFGASVPNLILLLFTGNVISSWTMRMAIYIPVMGPIYCVCIAFQLVILKWLIGGRIQPGVYSTRSFAYFRIWFVDKMVQTSLSALGGMYATLYLPPWLSAMGMKVGKTVEVSTAANWTPDLCTLGDRSFLADNVCLGAPVFHGGMVKVSHTEIRERSFVGNSGLMPSGSTIGKNCLIGVNSVPPASLAECQSSQTVSEKNKEHGFVVNVEEVIPPGSRYDVPDGTSWLGSPAMNLPARACAVKKFKESKTFQPSRKRYLQRYLIEFFRVTGPAMIEGGTLVGAFILAMWLDLRWWHLWLYWPLLHIGRGICFCACVWLAKWILIGRYIAQEQPLWSVYVWKAELVSGWEEFGCNPAFVSGLQGTPWINHWFRSLGAKIGRRCYINTVWFCEPDLISIGDNVCLNTDVVLQTHLFEDRIMKMSHLRIEDHVSIGGASVILYDSVIEEGCHVDSLSLAMKGEVLSSWTHWRGTPAQPVFQG</sequence>
<dbReference type="Proteomes" id="UP000053201">
    <property type="component" value="Unassembled WGS sequence"/>
</dbReference>
<keyword evidence="5" id="KW-0472">Membrane</keyword>
<dbReference type="InterPro" id="IPR006162">
    <property type="entry name" value="Ppantetheine_attach_site"/>
</dbReference>
<dbReference type="SUPFAM" id="SSF56801">
    <property type="entry name" value="Acetyl-CoA synthetase-like"/>
    <property type="match status" value="1"/>
</dbReference>
<dbReference type="GO" id="GO:0043041">
    <property type="term" value="P:amino acid activation for nonribosomal peptide biosynthetic process"/>
    <property type="evidence" value="ECO:0007669"/>
    <property type="project" value="TreeGrafter"/>
</dbReference>
<dbReference type="InterPro" id="IPR001451">
    <property type="entry name" value="Hexapep"/>
</dbReference>
<feature type="transmembrane region" description="Helical" evidence="5">
    <location>
        <begin position="1193"/>
        <end position="1215"/>
    </location>
</feature>
<dbReference type="eggNOG" id="KOG1178">
    <property type="taxonomic scope" value="Eukaryota"/>
</dbReference>
<dbReference type="VEuPathDB" id="FungiDB:SPPG_08554"/>
<dbReference type="InterPro" id="IPR036736">
    <property type="entry name" value="ACP-like_sf"/>
</dbReference>
<dbReference type="InterPro" id="IPR045851">
    <property type="entry name" value="AMP-bd_C_sf"/>
</dbReference>
<dbReference type="GO" id="GO:0016874">
    <property type="term" value="F:ligase activity"/>
    <property type="evidence" value="ECO:0007669"/>
    <property type="project" value="UniProtKB-KW"/>
</dbReference>
<dbReference type="Gene3D" id="3.40.50.980">
    <property type="match status" value="2"/>
</dbReference>
<dbReference type="GO" id="GO:0044550">
    <property type="term" value="P:secondary metabolite biosynthetic process"/>
    <property type="evidence" value="ECO:0007669"/>
    <property type="project" value="TreeGrafter"/>
</dbReference>
<dbReference type="STRING" id="645134.A0A0L0H5I9"/>
<dbReference type="Gene3D" id="2.30.38.10">
    <property type="entry name" value="Luciferase, Domain 3"/>
    <property type="match status" value="1"/>
</dbReference>
<dbReference type="InterPro" id="IPR011004">
    <property type="entry name" value="Trimer_LpxA-like_sf"/>
</dbReference>
<feature type="transmembrane region" description="Helical" evidence="5">
    <location>
        <begin position="1469"/>
        <end position="1490"/>
    </location>
</feature>
<dbReference type="GO" id="GO:0031177">
    <property type="term" value="F:phosphopantetheine binding"/>
    <property type="evidence" value="ECO:0007669"/>
    <property type="project" value="TreeGrafter"/>
</dbReference>
<keyword evidence="1" id="KW-0596">Phosphopantetheine</keyword>
<feature type="transmembrane region" description="Helical" evidence="5">
    <location>
        <begin position="943"/>
        <end position="967"/>
    </location>
</feature>
<evidence type="ECO:0000259" key="6">
    <source>
        <dbReference type="PROSITE" id="PS50075"/>
    </source>
</evidence>
<feature type="region of interest" description="Disordered" evidence="4">
    <location>
        <begin position="863"/>
        <end position="882"/>
    </location>
</feature>
<proteinExistence type="predicted"/>
<dbReference type="NCBIfam" id="TIGR01733">
    <property type="entry name" value="AA-adenyl-dom"/>
    <property type="match status" value="1"/>
</dbReference>
<dbReference type="PROSITE" id="PS00012">
    <property type="entry name" value="PHOSPHOPANTETHEINE"/>
    <property type="match status" value="1"/>
</dbReference>
<dbReference type="InterPro" id="IPR029058">
    <property type="entry name" value="AB_hydrolase_fold"/>
</dbReference>
<dbReference type="OMA" id="GVWCESY"/>
<evidence type="ECO:0000256" key="3">
    <source>
        <dbReference type="ARBA" id="ARBA00022598"/>
    </source>
</evidence>
<dbReference type="SUPFAM" id="SSF51161">
    <property type="entry name" value="Trimeric LpxA-like enzymes"/>
    <property type="match status" value="3"/>
</dbReference>
<feature type="domain" description="Carrier" evidence="6">
    <location>
        <begin position="777"/>
        <end position="853"/>
    </location>
</feature>
<keyword evidence="8" id="KW-1185">Reference proteome</keyword>
<dbReference type="OrthoDB" id="4920779at2759"/>
<dbReference type="InParanoid" id="A0A0L0H5I9"/>
<dbReference type="Pfam" id="PF14602">
    <property type="entry name" value="Hexapep_2"/>
    <property type="match status" value="1"/>
</dbReference>
<protein>
    <submittedName>
        <fullName evidence="7">Amino acid adenylation domain-containing protein</fullName>
    </submittedName>
</protein>
<name>A0A0L0H5I9_SPIPD</name>
<dbReference type="PROSITE" id="PS50075">
    <property type="entry name" value="CARRIER"/>
    <property type="match status" value="1"/>
</dbReference>
<dbReference type="Pfam" id="PF00501">
    <property type="entry name" value="AMP-binding"/>
    <property type="match status" value="1"/>
</dbReference>
<feature type="transmembrane region" description="Helical" evidence="5">
    <location>
        <begin position="1151"/>
        <end position="1173"/>
    </location>
</feature>
<dbReference type="Gene3D" id="2.160.10.10">
    <property type="entry name" value="Hexapeptide repeat proteins"/>
    <property type="match status" value="3"/>
</dbReference>
<dbReference type="GeneID" id="27691711"/>
<gene>
    <name evidence="7" type="ORF">SPPG_08554</name>
</gene>